<protein>
    <submittedName>
        <fullName evidence="2">Uncharacterized protein</fullName>
    </submittedName>
</protein>
<comment type="caution">
    <text evidence="2">The sequence shown here is derived from an EMBL/GenBank/DDBJ whole genome shotgun (WGS) entry which is preliminary data.</text>
</comment>
<proteinExistence type="predicted"/>
<reference evidence="2 3" key="1">
    <citation type="submission" date="2020-08" db="EMBL/GenBank/DDBJ databases">
        <title>Genomic Encyclopedia of Type Strains, Phase IV (KMG-IV): sequencing the most valuable type-strain genomes for metagenomic binning, comparative biology and taxonomic classification.</title>
        <authorList>
            <person name="Goeker M."/>
        </authorList>
    </citation>
    <scope>NUCLEOTIDE SEQUENCE [LARGE SCALE GENOMIC DNA]</scope>
    <source>
        <strain evidence="2 3">DSM 7051</strain>
    </source>
</reference>
<organism evidence="2 3">
    <name type="scientific">Aminobacter aganoensis</name>
    <dbReference type="NCBI Taxonomy" id="83264"/>
    <lineage>
        <taxon>Bacteria</taxon>
        <taxon>Pseudomonadati</taxon>
        <taxon>Pseudomonadota</taxon>
        <taxon>Alphaproteobacteria</taxon>
        <taxon>Hyphomicrobiales</taxon>
        <taxon>Phyllobacteriaceae</taxon>
        <taxon>Aminobacter</taxon>
    </lineage>
</organism>
<keyword evidence="1" id="KW-0732">Signal</keyword>
<dbReference type="EMBL" id="JACHOU010000004">
    <property type="protein sequence ID" value="MBB6354481.1"/>
    <property type="molecule type" value="Genomic_DNA"/>
</dbReference>
<gene>
    <name evidence="2" type="ORF">GGR00_002265</name>
</gene>
<sequence length="139" mass="14889">MRSFLVAVIALMSTNASAVEQTFPADGGVVYFNMPSGNVGCQYTPAGGSDVYMPEDGGPELGCDRIEPAYQRFILGKSGKAKRYQNVGDTGCCDGSHTLKYGNSWKKGPFSCEATKAGLSCNRDDGHGFFISRSKTEIH</sequence>
<dbReference type="RefSeq" id="WP_343065536.1">
    <property type="nucleotide sequence ID" value="NZ_BAABEG010000001.1"/>
</dbReference>
<name>A0A7X0KKY5_9HYPH</name>
<dbReference type="Proteomes" id="UP000536262">
    <property type="component" value="Unassembled WGS sequence"/>
</dbReference>
<keyword evidence="3" id="KW-1185">Reference proteome</keyword>
<feature type="signal peptide" evidence="1">
    <location>
        <begin position="1"/>
        <end position="18"/>
    </location>
</feature>
<feature type="chain" id="PRO_5031114897" evidence="1">
    <location>
        <begin position="19"/>
        <end position="139"/>
    </location>
</feature>
<dbReference type="AlphaFoldDB" id="A0A7X0KKY5"/>
<evidence type="ECO:0000313" key="3">
    <source>
        <dbReference type="Proteomes" id="UP000536262"/>
    </source>
</evidence>
<evidence type="ECO:0000313" key="2">
    <source>
        <dbReference type="EMBL" id="MBB6354481.1"/>
    </source>
</evidence>
<accession>A0A7X0KKY5</accession>
<evidence type="ECO:0000256" key="1">
    <source>
        <dbReference type="SAM" id="SignalP"/>
    </source>
</evidence>